<feature type="compositionally biased region" description="Low complexity" evidence="1">
    <location>
        <begin position="39"/>
        <end position="55"/>
    </location>
</feature>
<dbReference type="RefSeq" id="WP_286267633.1">
    <property type="nucleotide sequence ID" value="NZ_AP028056.1"/>
</dbReference>
<evidence type="ECO:0000256" key="2">
    <source>
        <dbReference type="SAM" id="Phobius"/>
    </source>
</evidence>
<evidence type="ECO:0000259" key="3">
    <source>
        <dbReference type="Pfam" id="PF13828"/>
    </source>
</evidence>
<keyword evidence="2" id="KW-0812">Transmembrane</keyword>
<gene>
    <name evidence="4" type="ORF">brsh051_07070</name>
</gene>
<evidence type="ECO:0000256" key="1">
    <source>
        <dbReference type="SAM" id="MobiDB-lite"/>
    </source>
</evidence>
<keyword evidence="2" id="KW-1133">Transmembrane helix</keyword>
<dbReference type="KEGG" id="broo:brsh051_07070"/>
<keyword evidence="2" id="KW-0472">Membrane</keyword>
<sequence length="170" mass="17784">MSGDGSWPSHDADPNAAFWSRDADQHADSGSSYGGYGYFGQQSPSPAPSDPYAAPRATNSPQDQWSQPFDGSTQPPLVPYSPSGFYARPNHPNGVPAIVLGVIGFFFPILSPIALAMAIRGRKDVREHPEAYSGADNLTAGLVLGAIGTALLALYLLMVAVLLVIVVAAA</sequence>
<evidence type="ECO:0000313" key="4">
    <source>
        <dbReference type="EMBL" id="BEH01426.1"/>
    </source>
</evidence>
<dbReference type="EMBL" id="AP028056">
    <property type="protein sequence ID" value="BEH01426.1"/>
    <property type="molecule type" value="Genomic_DNA"/>
</dbReference>
<proteinExistence type="predicted"/>
<feature type="transmembrane region" description="Helical" evidence="2">
    <location>
        <begin position="97"/>
        <end position="119"/>
    </location>
</feature>
<accession>A0AAN0K661</accession>
<feature type="transmembrane region" description="Helical" evidence="2">
    <location>
        <begin position="140"/>
        <end position="169"/>
    </location>
</feature>
<dbReference type="AlphaFoldDB" id="A0AAN0K661"/>
<protein>
    <recommendedName>
        <fullName evidence="3">DUF4190 domain-containing protein</fullName>
    </recommendedName>
</protein>
<keyword evidence="5" id="KW-1185">Reference proteome</keyword>
<evidence type="ECO:0000313" key="5">
    <source>
        <dbReference type="Proteomes" id="UP001431656"/>
    </source>
</evidence>
<feature type="domain" description="DUF4190" evidence="3">
    <location>
        <begin position="96"/>
        <end position="155"/>
    </location>
</feature>
<reference evidence="4" key="1">
    <citation type="journal article" date="2024" name="Int. J. Syst. Evol. Microbiol.">
        <title>Brooklawnia propionicigenes sp. nov., a facultatively anaerobic, propionate-producing bacterium isolated from a methanogenic reactor treating waste from cattle farms.</title>
        <authorList>
            <person name="Akita Y."/>
            <person name="Ueki A."/>
            <person name="Tonouchi A."/>
            <person name="Sugawara Y."/>
            <person name="Honma S."/>
            <person name="Kaku N."/>
            <person name="Ueki K."/>
        </authorList>
    </citation>
    <scope>NUCLEOTIDE SEQUENCE</scope>
    <source>
        <strain evidence="4">SH051</strain>
    </source>
</reference>
<feature type="compositionally biased region" description="Polar residues" evidence="1">
    <location>
        <begin position="57"/>
        <end position="75"/>
    </location>
</feature>
<organism evidence="4 5">
    <name type="scientific">Brooklawnia propionicigenes</name>
    <dbReference type="NCBI Taxonomy" id="3041175"/>
    <lineage>
        <taxon>Bacteria</taxon>
        <taxon>Bacillati</taxon>
        <taxon>Actinomycetota</taxon>
        <taxon>Actinomycetes</taxon>
        <taxon>Propionibacteriales</taxon>
        <taxon>Propionibacteriaceae</taxon>
        <taxon>Brooklawnia</taxon>
    </lineage>
</organism>
<feature type="region of interest" description="Disordered" evidence="1">
    <location>
        <begin position="1"/>
        <end position="77"/>
    </location>
</feature>
<dbReference type="Pfam" id="PF13828">
    <property type="entry name" value="DUF4190"/>
    <property type="match status" value="1"/>
</dbReference>
<dbReference type="InterPro" id="IPR025241">
    <property type="entry name" value="DUF4190"/>
</dbReference>
<name>A0AAN0K661_9ACTN</name>
<dbReference type="Proteomes" id="UP001431656">
    <property type="component" value="Chromosome"/>
</dbReference>